<evidence type="ECO:0000313" key="2">
    <source>
        <dbReference type="EMBL" id="AFS81115.1"/>
    </source>
</evidence>
<dbReference type="EMBL" id="CP003842">
    <property type="protein sequence ID" value="AFS81115.1"/>
    <property type="molecule type" value="Genomic_DNA"/>
</dbReference>
<keyword evidence="1" id="KW-0812">Transmembrane</keyword>
<name>K0B823_9ARCH</name>
<keyword evidence="1" id="KW-0472">Membrane</keyword>
<dbReference type="PATRIC" id="fig|1229908.8.peg.1348"/>
<sequence length="151" mass="17121">MILKSDIHRFFHTVDFTQLNRIQTIRIMEENSLRYWIIPIICIVVVMGVFVVTMEYKINTVFPNAAAELEEIKKMSCPEIIAKDSANKYWTPKNSAIGKAKAISCSVPEETKSSGLSPYVEFCNPGGFAPNKIIENSTHSFNHDTCTWNSK</sequence>
<feature type="transmembrane region" description="Helical" evidence="1">
    <location>
        <begin position="35"/>
        <end position="54"/>
    </location>
</feature>
<dbReference type="Proteomes" id="UP000006101">
    <property type="component" value="Chromosome"/>
</dbReference>
<dbReference type="KEGG" id="nkr:NKOR_06170"/>
<keyword evidence="1" id="KW-1133">Transmembrane helix</keyword>
<dbReference type="AlphaFoldDB" id="K0B823"/>
<dbReference type="HOGENOM" id="CLU_1998652_0_0_2"/>
<keyword evidence="3" id="KW-1185">Reference proteome</keyword>
<protein>
    <submittedName>
        <fullName evidence="2">Uncharacterized protein</fullName>
    </submittedName>
</protein>
<reference evidence="2 3" key="1">
    <citation type="journal article" date="2012" name="J. Bacteriol.">
        <title>Draft Genome Sequence of an Ammonia-Oxidizing Archaeon, "Candidatus Nitrosopumilus koreensis" AR1, from Marine Sediment.</title>
        <authorList>
            <person name="Park S.J."/>
            <person name="Kim J.G."/>
            <person name="Jung M.Y."/>
            <person name="Kim S.J."/>
            <person name="Cha I.T."/>
            <person name="Kwon K."/>
            <person name="Lee J.H."/>
            <person name="Rhee S.K."/>
        </authorList>
    </citation>
    <scope>NUCLEOTIDE SEQUENCE [LARGE SCALE GENOMIC DNA]</scope>
    <source>
        <strain evidence="2 3">AR1</strain>
    </source>
</reference>
<proteinExistence type="predicted"/>
<evidence type="ECO:0000256" key="1">
    <source>
        <dbReference type="SAM" id="Phobius"/>
    </source>
</evidence>
<accession>K0B823</accession>
<evidence type="ECO:0000313" key="3">
    <source>
        <dbReference type="Proteomes" id="UP000006101"/>
    </source>
</evidence>
<gene>
    <name evidence="2" type="ORF">NKOR_06170</name>
</gene>
<organism evidence="2 3">
    <name type="scientific">Candidatus Nitrosopumilus koreensis AR1</name>
    <dbReference type="NCBI Taxonomy" id="1229908"/>
    <lineage>
        <taxon>Archaea</taxon>
        <taxon>Nitrososphaerota</taxon>
        <taxon>Nitrososphaeria</taxon>
        <taxon>Nitrosopumilales</taxon>
        <taxon>Nitrosopumilaceae</taxon>
        <taxon>Nitrosopumilus</taxon>
    </lineage>
</organism>